<dbReference type="SFLD" id="SFLDG01150">
    <property type="entry name" value="Main.1:_Beta-like"/>
    <property type="match status" value="1"/>
</dbReference>
<comment type="catalytic activity">
    <reaction evidence="3">
        <text>RX + glutathione = an S-substituted glutathione + a halide anion + H(+)</text>
        <dbReference type="Rhea" id="RHEA:16437"/>
        <dbReference type="ChEBI" id="CHEBI:15378"/>
        <dbReference type="ChEBI" id="CHEBI:16042"/>
        <dbReference type="ChEBI" id="CHEBI:17792"/>
        <dbReference type="ChEBI" id="CHEBI:57925"/>
        <dbReference type="ChEBI" id="CHEBI:90779"/>
        <dbReference type="EC" id="2.5.1.18"/>
    </reaction>
</comment>
<accession>A0A0D5LQ15</accession>
<dbReference type="HOGENOM" id="CLU_011226_15_5_5"/>
<dbReference type="InterPro" id="IPR004045">
    <property type="entry name" value="Glutathione_S-Trfase_N"/>
</dbReference>
<evidence type="ECO:0000256" key="1">
    <source>
        <dbReference type="ARBA" id="ARBA00012452"/>
    </source>
</evidence>
<dbReference type="CDD" id="cd03189">
    <property type="entry name" value="GST_C_GTT1_like"/>
    <property type="match status" value="1"/>
</dbReference>
<dbReference type="SFLD" id="SFLDS00019">
    <property type="entry name" value="Glutathione_Transferase_(cytos"/>
    <property type="match status" value="1"/>
</dbReference>
<dbReference type="STRING" id="1486262.TM49_10650"/>
<dbReference type="PANTHER" id="PTHR44051:SF9">
    <property type="entry name" value="GLUTATHIONE S-TRANSFERASE 1"/>
    <property type="match status" value="1"/>
</dbReference>
<dbReference type="SUPFAM" id="SSF52833">
    <property type="entry name" value="Thioredoxin-like"/>
    <property type="match status" value="1"/>
</dbReference>
<evidence type="ECO:0000313" key="5">
    <source>
        <dbReference type="EMBL" id="AJY46025.1"/>
    </source>
</evidence>
<dbReference type="Proteomes" id="UP000032611">
    <property type="component" value="Chromosome"/>
</dbReference>
<proteinExistence type="predicted"/>
<dbReference type="InterPro" id="IPR040079">
    <property type="entry name" value="Glutathione_S-Trfase"/>
</dbReference>
<dbReference type="RefSeq" id="WP_045681154.1">
    <property type="nucleotide sequence ID" value="NZ_CP010803.1"/>
</dbReference>
<keyword evidence="6" id="KW-1185">Reference proteome</keyword>
<feature type="domain" description="GST N-terminal" evidence="4">
    <location>
        <begin position="1"/>
        <end position="80"/>
    </location>
</feature>
<evidence type="ECO:0000256" key="3">
    <source>
        <dbReference type="ARBA" id="ARBA00047960"/>
    </source>
</evidence>
<gene>
    <name evidence="5" type="ORF">TM49_10650</name>
</gene>
<dbReference type="EC" id="2.5.1.18" evidence="1"/>
<dbReference type="GO" id="GO:0005737">
    <property type="term" value="C:cytoplasm"/>
    <property type="evidence" value="ECO:0007669"/>
    <property type="project" value="UniProtKB-ARBA"/>
</dbReference>
<dbReference type="PROSITE" id="PS50404">
    <property type="entry name" value="GST_NTER"/>
    <property type="match status" value="1"/>
</dbReference>
<dbReference type="CDD" id="cd03046">
    <property type="entry name" value="GST_N_GTT1_like"/>
    <property type="match status" value="1"/>
</dbReference>
<dbReference type="GO" id="GO:0004601">
    <property type="term" value="F:peroxidase activity"/>
    <property type="evidence" value="ECO:0007669"/>
    <property type="project" value="UniProtKB-ARBA"/>
</dbReference>
<dbReference type="KEGG" id="mey:TM49_10650"/>
<protein>
    <recommendedName>
        <fullName evidence="1">glutathione transferase</fullName>
        <ecNumber evidence="1">2.5.1.18</ecNumber>
    </recommendedName>
</protein>
<dbReference type="FunFam" id="3.40.30.10:FF:000156">
    <property type="entry name" value="Glutathione S-transferase 1"/>
    <property type="match status" value="1"/>
</dbReference>
<dbReference type="AlphaFoldDB" id="A0A0D5LQ15"/>
<dbReference type="OrthoDB" id="9810080at2"/>
<dbReference type="Pfam" id="PF02798">
    <property type="entry name" value="GST_N"/>
    <property type="match status" value="1"/>
</dbReference>
<sequence>MLIVHYLEDSRAHRILWLLEELGVDYEVRRYKRGPDMSAPASLKEVHPLGKSPVIEDNGRVVAESGAIFEYLIDRYGAMSGLRPEPGTEEALRYRYWLHYAEGSAMPLLVTKLIFQKVPEQSPRLLRPIMRAISKGVTGRLTDPQLKDHGNFWNAELSRDGWFAGKNFTAADIMMSFPIETGMERIGFDERPLALLDYLVRIHARPAYRHALQRGGAYRYGGNPLS</sequence>
<dbReference type="Gene3D" id="1.20.1050.10">
    <property type="match status" value="1"/>
</dbReference>
<dbReference type="InterPro" id="IPR036282">
    <property type="entry name" value="Glutathione-S-Trfase_C_sf"/>
</dbReference>
<dbReference type="EMBL" id="CP010803">
    <property type="protein sequence ID" value="AJY46025.1"/>
    <property type="molecule type" value="Genomic_DNA"/>
</dbReference>
<name>A0A0D5LQ15_MAREN</name>
<dbReference type="SFLD" id="SFLDG00358">
    <property type="entry name" value="Main_(cytGST)"/>
    <property type="match status" value="1"/>
</dbReference>
<dbReference type="InterPro" id="IPR036249">
    <property type="entry name" value="Thioredoxin-like_sf"/>
</dbReference>
<evidence type="ECO:0000259" key="4">
    <source>
        <dbReference type="PROSITE" id="PS50404"/>
    </source>
</evidence>
<dbReference type="GO" id="GO:0004364">
    <property type="term" value="F:glutathione transferase activity"/>
    <property type="evidence" value="ECO:0007669"/>
    <property type="project" value="UniProtKB-EC"/>
</dbReference>
<organism evidence="5 6">
    <name type="scientific">Martelella endophytica</name>
    <dbReference type="NCBI Taxonomy" id="1486262"/>
    <lineage>
        <taxon>Bacteria</taxon>
        <taxon>Pseudomonadati</taxon>
        <taxon>Pseudomonadota</taxon>
        <taxon>Alphaproteobacteria</taxon>
        <taxon>Hyphomicrobiales</taxon>
        <taxon>Aurantimonadaceae</taxon>
        <taxon>Martelella</taxon>
    </lineage>
</organism>
<reference evidence="5 6" key="1">
    <citation type="journal article" date="2015" name="Genome Announc.">
        <title>Complete genome sequence of Martelella endophytica YC6887, which has antifungal activity associated with a halophyte.</title>
        <authorList>
            <person name="Khan A."/>
            <person name="Khan H."/>
            <person name="Chung E.J."/>
            <person name="Hossain M.T."/>
            <person name="Chung Y.R."/>
        </authorList>
    </citation>
    <scope>NUCLEOTIDE SEQUENCE [LARGE SCALE GENOMIC DNA]</scope>
    <source>
        <strain evidence="5">YC6887</strain>
    </source>
</reference>
<dbReference type="PANTHER" id="PTHR44051">
    <property type="entry name" value="GLUTATHIONE S-TRANSFERASE-RELATED"/>
    <property type="match status" value="1"/>
</dbReference>
<dbReference type="PATRIC" id="fig|1486262.3.peg.2205"/>
<dbReference type="SUPFAM" id="SSF47616">
    <property type="entry name" value="GST C-terminal domain-like"/>
    <property type="match status" value="1"/>
</dbReference>
<evidence type="ECO:0000313" key="6">
    <source>
        <dbReference type="Proteomes" id="UP000032611"/>
    </source>
</evidence>
<keyword evidence="2 5" id="KW-0808">Transferase</keyword>
<dbReference type="Gene3D" id="3.40.30.10">
    <property type="entry name" value="Glutaredoxin"/>
    <property type="match status" value="1"/>
</dbReference>
<evidence type="ECO:0000256" key="2">
    <source>
        <dbReference type="ARBA" id="ARBA00022679"/>
    </source>
</evidence>